<sequence length="79" mass="9246">MENRQIWDQKTASEVDALILGDIDGSLADRDILLETQSKRLQRINESIISKRAFEPTFKYYHAFIGINLWILTLDNTYE</sequence>
<comment type="caution">
    <text evidence="1">The sequence shown here is derived from an EMBL/GenBank/DDBJ whole genome shotgun (WGS) entry which is preliminary data.</text>
</comment>
<name>A0AAN9J236_CROPI</name>
<keyword evidence="2" id="KW-1185">Reference proteome</keyword>
<gene>
    <name evidence="1" type="ORF">RIF29_04132</name>
</gene>
<dbReference type="EMBL" id="JAYWIO010000001">
    <property type="protein sequence ID" value="KAK7290023.1"/>
    <property type="molecule type" value="Genomic_DNA"/>
</dbReference>
<protein>
    <submittedName>
        <fullName evidence="1">Uncharacterized protein</fullName>
    </submittedName>
</protein>
<organism evidence="1 2">
    <name type="scientific">Crotalaria pallida</name>
    <name type="common">Smooth rattlebox</name>
    <name type="synonym">Crotalaria striata</name>
    <dbReference type="NCBI Taxonomy" id="3830"/>
    <lineage>
        <taxon>Eukaryota</taxon>
        <taxon>Viridiplantae</taxon>
        <taxon>Streptophyta</taxon>
        <taxon>Embryophyta</taxon>
        <taxon>Tracheophyta</taxon>
        <taxon>Spermatophyta</taxon>
        <taxon>Magnoliopsida</taxon>
        <taxon>eudicotyledons</taxon>
        <taxon>Gunneridae</taxon>
        <taxon>Pentapetalae</taxon>
        <taxon>rosids</taxon>
        <taxon>fabids</taxon>
        <taxon>Fabales</taxon>
        <taxon>Fabaceae</taxon>
        <taxon>Papilionoideae</taxon>
        <taxon>50 kb inversion clade</taxon>
        <taxon>genistoids sensu lato</taxon>
        <taxon>core genistoids</taxon>
        <taxon>Crotalarieae</taxon>
        <taxon>Crotalaria</taxon>
    </lineage>
</organism>
<evidence type="ECO:0000313" key="2">
    <source>
        <dbReference type="Proteomes" id="UP001372338"/>
    </source>
</evidence>
<reference evidence="1 2" key="1">
    <citation type="submission" date="2024-01" db="EMBL/GenBank/DDBJ databases">
        <title>The genomes of 5 underutilized Papilionoideae crops provide insights into root nodulation and disease resistanc.</title>
        <authorList>
            <person name="Yuan L."/>
        </authorList>
    </citation>
    <scope>NUCLEOTIDE SEQUENCE [LARGE SCALE GENOMIC DNA]</scope>
    <source>
        <strain evidence="1">ZHUSHIDOU_FW_LH</strain>
        <tissue evidence="1">Leaf</tissue>
    </source>
</reference>
<accession>A0AAN9J236</accession>
<evidence type="ECO:0000313" key="1">
    <source>
        <dbReference type="EMBL" id="KAK7290023.1"/>
    </source>
</evidence>
<dbReference type="Proteomes" id="UP001372338">
    <property type="component" value="Unassembled WGS sequence"/>
</dbReference>
<proteinExistence type="predicted"/>
<dbReference type="AlphaFoldDB" id="A0AAN9J236"/>